<dbReference type="InterPro" id="IPR035240">
    <property type="entry name" value="SprT_Zn_ribbon"/>
</dbReference>
<dbReference type="InterPro" id="IPR006640">
    <property type="entry name" value="SprT-like_domain"/>
</dbReference>
<dbReference type="STRING" id="407036.SAMN05216243_2755"/>
<reference evidence="6 7" key="1">
    <citation type="submission" date="2016-10" db="EMBL/GenBank/DDBJ databases">
        <authorList>
            <person name="de Groot N.N."/>
        </authorList>
    </citation>
    <scope>NUCLEOTIDE SEQUENCE [LARGE SCALE GENOMIC DNA]</scope>
    <source>
        <strain evidence="6 7">CGMCC 1.6502</strain>
    </source>
</reference>
<keyword evidence="7" id="KW-1185">Reference proteome</keyword>
<keyword evidence="3 4" id="KW-0862">Zinc</keyword>
<evidence type="ECO:0000313" key="7">
    <source>
        <dbReference type="Proteomes" id="UP000198694"/>
    </source>
</evidence>
<keyword evidence="1 4" id="KW-0963">Cytoplasm</keyword>
<dbReference type="EMBL" id="FNFL01000004">
    <property type="protein sequence ID" value="SDK31418.1"/>
    <property type="molecule type" value="Genomic_DNA"/>
</dbReference>
<gene>
    <name evidence="6" type="ORF">SAMN05216243_2755</name>
</gene>
<dbReference type="Proteomes" id="UP000198694">
    <property type="component" value="Unassembled WGS sequence"/>
</dbReference>
<dbReference type="RefSeq" id="WP_093215283.1">
    <property type="nucleotide sequence ID" value="NZ_FNFL01000004.1"/>
</dbReference>
<comment type="cofactor">
    <cofactor evidence="4">
        <name>Zn(2+)</name>
        <dbReference type="ChEBI" id="CHEBI:29105"/>
    </cofactor>
    <text evidence="4">Binds 1 zinc ion.</text>
</comment>
<dbReference type="NCBIfam" id="NF003339">
    <property type="entry name" value="PRK04351.1"/>
    <property type="match status" value="1"/>
</dbReference>
<dbReference type="GO" id="GO:0008270">
    <property type="term" value="F:zinc ion binding"/>
    <property type="evidence" value="ECO:0007669"/>
    <property type="project" value="UniProtKB-UniRule"/>
</dbReference>
<dbReference type="Pfam" id="PF17283">
    <property type="entry name" value="Zn_ribbon_SprT"/>
    <property type="match status" value="1"/>
</dbReference>
<sequence length="151" mass="18008">MEVIDQNSLKKLVNELSLEYFHKPFTDEVQFNNRLRTTGGRYIPSKRTIELNPKFPGELGEEEFIGIIKHELCHYHLHIEGKGYKHRDPEFRELLKKTGSPRFCQALPSMKQKQQKHRYICKDCSHVYTRSRRVDTKRYRCGKCRGKLIKQ</sequence>
<dbReference type="SMART" id="SM00731">
    <property type="entry name" value="SprT"/>
    <property type="match status" value="1"/>
</dbReference>
<evidence type="ECO:0000256" key="4">
    <source>
        <dbReference type="HAMAP-Rule" id="MF_00745"/>
    </source>
</evidence>
<protein>
    <recommendedName>
        <fullName evidence="4">Protein SprT-like</fullName>
    </recommendedName>
</protein>
<evidence type="ECO:0000259" key="5">
    <source>
        <dbReference type="SMART" id="SM00731"/>
    </source>
</evidence>
<evidence type="ECO:0000313" key="6">
    <source>
        <dbReference type="EMBL" id="SDK31418.1"/>
    </source>
</evidence>
<organism evidence="6 7">
    <name type="scientific">Sediminibacillus albus</name>
    <dbReference type="NCBI Taxonomy" id="407036"/>
    <lineage>
        <taxon>Bacteria</taxon>
        <taxon>Bacillati</taxon>
        <taxon>Bacillota</taxon>
        <taxon>Bacilli</taxon>
        <taxon>Bacillales</taxon>
        <taxon>Bacillaceae</taxon>
        <taxon>Sediminibacillus</taxon>
    </lineage>
</organism>
<dbReference type="GO" id="GO:0005737">
    <property type="term" value="C:cytoplasm"/>
    <property type="evidence" value="ECO:0007669"/>
    <property type="project" value="UniProtKB-SubCell"/>
</dbReference>
<feature type="binding site" evidence="4">
    <location>
        <position position="70"/>
    </location>
    <ligand>
        <name>Zn(2+)</name>
        <dbReference type="ChEBI" id="CHEBI:29105"/>
    </ligand>
</feature>
<feature type="binding site" evidence="4">
    <location>
        <position position="74"/>
    </location>
    <ligand>
        <name>Zn(2+)</name>
        <dbReference type="ChEBI" id="CHEBI:29105"/>
    </ligand>
</feature>
<comment type="similarity">
    <text evidence="4">Belongs to the SprT family.</text>
</comment>
<name>A0A1G9AW16_9BACI</name>
<accession>A0A1G9AW16</accession>
<evidence type="ECO:0000256" key="1">
    <source>
        <dbReference type="ARBA" id="ARBA00022490"/>
    </source>
</evidence>
<dbReference type="OrthoDB" id="9799909at2"/>
<feature type="active site" evidence="4">
    <location>
        <position position="71"/>
    </location>
</feature>
<proteinExistence type="inferred from homology"/>
<comment type="subcellular location">
    <subcellularLocation>
        <location evidence="4">Cytoplasm</location>
    </subcellularLocation>
</comment>
<dbReference type="InterPro" id="IPR023524">
    <property type="entry name" value="Uncharacterised_SprT-like"/>
</dbReference>
<dbReference type="GO" id="GO:0006950">
    <property type="term" value="P:response to stress"/>
    <property type="evidence" value="ECO:0007669"/>
    <property type="project" value="UniProtKB-ARBA"/>
</dbReference>
<evidence type="ECO:0000256" key="3">
    <source>
        <dbReference type="ARBA" id="ARBA00022833"/>
    </source>
</evidence>
<dbReference type="AlphaFoldDB" id="A0A1G9AW16"/>
<evidence type="ECO:0000256" key="2">
    <source>
        <dbReference type="ARBA" id="ARBA00022723"/>
    </source>
</evidence>
<dbReference type="Pfam" id="PF10263">
    <property type="entry name" value="SprT-like"/>
    <property type="match status" value="1"/>
</dbReference>
<dbReference type="HAMAP" id="MF_00745">
    <property type="entry name" value="SprT_like"/>
    <property type="match status" value="1"/>
</dbReference>
<keyword evidence="2 4" id="KW-0479">Metal-binding</keyword>
<feature type="domain" description="SprT-like" evidence="5">
    <location>
        <begin position="7"/>
        <end position="151"/>
    </location>
</feature>